<dbReference type="AlphaFoldDB" id="F2NAX2"/>
<keyword evidence="3" id="KW-0963">Cytoplasm</keyword>
<keyword evidence="6" id="KW-0598">Phosphotransferase system</keyword>
<proteinExistence type="predicted"/>
<evidence type="ECO:0000313" key="10">
    <source>
        <dbReference type="Proteomes" id="UP000006851"/>
    </source>
</evidence>
<keyword evidence="10" id="KW-1185">Reference proteome</keyword>
<organism evidence="9 10">
    <name type="scientific">Coriobacterium glomerans (strain ATCC 49209 / DSM 20642 / JCM 10262 / PW2)</name>
    <dbReference type="NCBI Taxonomy" id="700015"/>
    <lineage>
        <taxon>Bacteria</taxon>
        <taxon>Bacillati</taxon>
        <taxon>Actinomycetota</taxon>
        <taxon>Coriobacteriia</taxon>
        <taxon>Coriobacteriales</taxon>
        <taxon>Coriobacteriaceae</taxon>
        <taxon>Coriobacterium</taxon>
    </lineage>
</organism>
<comment type="subcellular location">
    <subcellularLocation>
        <location evidence="1">Cytoplasm</location>
    </subcellularLocation>
</comment>
<dbReference type="Proteomes" id="UP000006851">
    <property type="component" value="Chromosome"/>
</dbReference>
<dbReference type="HOGENOM" id="CLU_116175_0_0_11"/>
<dbReference type="InterPro" id="IPR036667">
    <property type="entry name" value="PTS_IIB_sorbose-sp_sf"/>
</dbReference>
<dbReference type="EMBL" id="CP002628">
    <property type="protein sequence ID" value="AEB07650.1"/>
    <property type="molecule type" value="Genomic_DNA"/>
</dbReference>
<accession>F2NAX2</accession>
<protein>
    <submittedName>
        <fullName evidence="9">PTS system sorbose subfamily IIB component</fullName>
    </submittedName>
</protein>
<keyword evidence="4" id="KW-0762">Sugar transport</keyword>
<evidence type="ECO:0000256" key="1">
    <source>
        <dbReference type="ARBA" id="ARBA00004496"/>
    </source>
</evidence>
<dbReference type="KEGG" id="cgo:Corgl_1551"/>
<evidence type="ECO:0000256" key="6">
    <source>
        <dbReference type="ARBA" id="ARBA00022683"/>
    </source>
</evidence>
<evidence type="ECO:0000256" key="4">
    <source>
        <dbReference type="ARBA" id="ARBA00022597"/>
    </source>
</evidence>
<reference evidence="10" key="1">
    <citation type="journal article" date="2013" name="Stand. Genomic Sci.">
        <title>Complete genome sequence of Coriobacterium glomerans type strain (PW2(T)) from the midgut of Pyrrhocoris apterus L. (red soldier bug).</title>
        <authorList>
            <person name="Stackebrandt E."/>
            <person name="Zeytun A."/>
            <person name="Lapidus A."/>
            <person name="Nolan M."/>
            <person name="Lucas S."/>
            <person name="Hammon N."/>
            <person name="Deshpande S."/>
            <person name="Cheng J.F."/>
            <person name="Tapia R."/>
            <person name="Goodwin L.A."/>
            <person name="Pitluck S."/>
            <person name="Liolios K."/>
            <person name="Pagani I."/>
            <person name="Ivanova N."/>
            <person name="Mavromatis K."/>
            <person name="Mikhailova N."/>
            <person name="Huntemann M."/>
            <person name="Pati A."/>
            <person name="Chen A."/>
            <person name="Palaniappan K."/>
            <person name="Chang Y.J."/>
            <person name="Land M."/>
            <person name="Hauser L."/>
            <person name="Rohde M."/>
            <person name="Pukall R."/>
            <person name="Goker M."/>
            <person name="Detter J.C."/>
            <person name="Woyke T."/>
            <person name="Bristow J."/>
            <person name="Eisen J.A."/>
            <person name="Markowitz V."/>
            <person name="Hugenholtz P."/>
            <person name="Kyrpides N.C."/>
            <person name="Klenk H.P."/>
        </authorList>
    </citation>
    <scope>NUCLEOTIDE SEQUENCE</scope>
    <source>
        <strain evidence="10">ATCC 49209 / DSM 20642 / JCM 10262 / PW2</strain>
    </source>
</reference>
<feature type="domain" description="PTS EIIB type-4" evidence="8">
    <location>
        <begin position="1"/>
        <end position="160"/>
    </location>
</feature>
<dbReference type="PROSITE" id="PS51101">
    <property type="entry name" value="PTS_EIIB_TYPE_4"/>
    <property type="match status" value="1"/>
</dbReference>
<evidence type="ECO:0000313" key="9">
    <source>
        <dbReference type="EMBL" id="AEB07650.1"/>
    </source>
</evidence>
<dbReference type="GO" id="GO:0005737">
    <property type="term" value="C:cytoplasm"/>
    <property type="evidence" value="ECO:0007669"/>
    <property type="project" value="UniProtKB-SubCell"/>
</dbReference>
<dbReference type="GO" id="GO:0009401">
    <property type="term" value="P:phosphoenolpyruvate-dependent sugar phosphotransferase system"/>
    <property type="evidence" value="ECO:0007669"/>
    <property type="project" value="UniProtKB-KW"/>
</dbReference>
<dbReference type="SUPFAM" id="SSF52728">
    <property type="entry name" value="PTS IIb component"/>
    <property type="match status" value="1"/>
</dbReference>
<dbReference type="Gene3D" id="3.40.35.10">
    <property type="entry name" value="Phosphotransferase system, sorbose subfamily IIB component"/>
    <property type="match status" value="1"/>
</dbReference>
<dbReference type="OrthoDB" id="9788818at2"/>
<keyword evidence="5" id="KW-0808">Transferase</keyword>
<dbReference type="GO" id="GO:0016301">
    <property type="term" value="F:kinase activity"/>
    <property type="evidence" value="ECO:0007669"/>
    <property type="project" value="UniProtKB-KW"/>
</dbReference>
<dbReference type="STRING" id="700015.Corgl_1551"/>
<dbReference type="eggNOG" id="COG3444">
    <property type="taxonomic scope" value="Bacteria"/>
</dbReference>
<dbReference type="RefSeq" id="WP_013709392.1">
    <property type="nucleotide sequence ID" value="NC_015389.1"/>
</dbReference>
<dbReference type="GO" id="GO:0008982">
    <property type="term" value="F:protein-N(PI)-phosphohistidine-sugar phosphotransferase activity"/>
    <property type="evidence" value="ECO:0007669"/>
    <property type="project" value="InterPro"/>
</dbReference>
<gene>
    <name evidence="9" type="ordered locus">Corgl_1551</name>
</gene>
<evidence type="ECO:0000259" key="8">
    <source>
        <dbReference type="PROSITE" id="PS51101"/>
    </source>
</evidence>
<sequence>MSVKLARIDFRLIHGQVITNWTRILGINEIITIDEELRHDEFMQDVFKMAAPKGVRIKILSCEEAAQAQQQGEFERSSVMLLFKNVESLQRALKAGVKLDSVQVGGLGGAADRKVVHHAITLDQADLDTLVSIASTGIEVYFQTTADYSKATLEEISAKF</sequence>
<evidence type="ECO:0000256" key="2">
    <source>
        <dbReference type="ARBA" id="ARBA00022448"/>
    </source>
</evidence>
<keyword evidence="2" id="KW-0813">Transport</keyword>
<evidence type="ECO:0000256" key="5">
    <source>
        <dbReference type="ARBA" id="ARBA00022679"/>
    </source>
</evidence>
<dbReference type="InterPro" id="IPR004720">
    <property type="entry name" value="PTS_IIB_sorbose-sp"/>
</dbReference>
<evidence type="ECO:0000256" key="3">
    <source>
        <dbReference type="ARBA" id="ARBA00022490"/>
    </source>
</evidence>
<evidence type="ECO:0000256" key="7">
    <source>
        <dbReference type="ARBA" id="ARBA00022777"/>
    </source>
</evidence>
<keyword evidence="7" id="KW-0418">Kinase</keyword>
<name>F2NAX2_CORGP</name>
<dbReference type="Pfam" id="PF03830">
    <property type="entry name" value="PTSIIB_sorb"/>
    <property type="match status" value="1"/>
</dbReference>